<keyword evidence="1" id="KW-1133">Transmembrane helix</keyword>
<keyword evidence="1" id="KW-0472">Membrane</keyword>
<evidence type="ECO:0000313" key="2">
    <source>
        <dbReference type="EMBL" id="SNY05776.1"/>
    </source>
</evidence>
<accession>A0A285F5W9</accession>
<gene>
    <name evidence="2" type="ORF">SAMN06265827_101140</name>
</gene>
<reference evidence="3" key="1">
    <citation type="submission" date="2017-09" db="EMBL/GenBank/DDBJ databases">
        <authorList>
            <person name="Varghese N."/>
            <person name="Submissions S."/>
        </authorList>
    </citation>
    <scope>NUCLEOTIDE SEQUENCE [LARGE SCALE GENOMIC DNA]</scope>
    <source>
        <strain evidence="3">MSL47</strain>
    </source>
</reference>
<name>A0A285F5W9_9FIRM</name>
<proteinExistence type="predicted"/>
<keyword evidence="1" id="KW-0812">Transmembrane</keyword>
<dbReference type="EMBL" id="OBDZ01000001">
    <property type="protein sequence ID" value="SNY05776.1"/>
    <property type="molecule type" value="Genomic_DNA"/>
</dbReference>
<keyword evidence="3" id="KW-1185">Reference proteome</keyword>
<protein>
    <submittedName>
        <fullName evidence="2">Uncharacterized protein</fullName>
    </submittedName>
</protein>
<dbReference type="Proteomes" id="UP000219573">
    <property type="component" value="Unassembled WGS sequence"/>
</dbReference>
<evidence type="ECO:0000313" key="3">
    <source>
        <dbReference type="Proteomes" id="UP000219573"/>
    </source>
</evidence>
<dbReference type="AlphaFoldDB" id="A0A285F5W9"/>
<organism evidence="2 3">
    <name type="scientific">Orenia metallireducens</name>
    <dbReference type="NCBI Taxonomy" id="1413210"/>
    <lineage>
        <taxon>Bacteria</taxon>
        <taxon>Bacillati</taxon>
        <taxon>Bacillota</taxon>
        <taxon>Clostridia</taxon>
        <taxon>Halanaerobiales</taxon>
        <taxon>Halobacteroidaceae</taxon>
        <taxon>Orenia</taxon>
    </lineage>
</organism>
<dbReference type="Pfam" id="PF17428">
    <property type="entry name" value="DUF5412"/>
    <property type="match status" value="1"/>
</dbReference>
<sequence length="147" mass="17130">MLIEVFMLLVLIIPLWLIKNSFSFKNKYLKVFNLVVFSLISIISIMFILSLLNDMILTIEEGHDPSFKKVQQIKIDDYIVNVYLTNGGATTDFGIVIRQEKEIILGLLLVKNIYTKYHQKNIAVKKVGEDLLEIDNQLIKLNRYVYF</sequence>
<evidence type="ECO:0000256" key="1">
    <source>
        <dbReference type="SAM" id="Phobius"/>
    </source>
</evidence>
<feature type="transmembrane region" description="Helical" evidence="1">
    <location>
        <begin position="33"/>
        <end position="52"/>
    </location>
</feature>
<dbReference type="InterPro" id="IPR035406">
    <property type="entry name" value="DUF5412"/>
</dbReference>